<gene>
    <name evidence="2" type="ORF">CRM94_17025</name>
</gene>
<evidence type="ECO:0000256" key="1">
    <source>
        <dbReference type="SAM" id="MobiDB-lite"/>
    </source>
</evidence>
<protein>
    <submittedName>
        <fullName evidence="2">Sex pilus assembly protein TraF</fullName>
    </submittedName>
</protein>
<reference evidence="3" key="1">
    <citation type="submission" date="2017-09" db="EMBL/GenBank/DDBJ databases">
        <title>FDA dAtabase for Regulatory Grade micrObial Sequences (FDA-ARGOS): Supporting development and validation of Infectious Disease Dx tests.</title>
        <authorList>
            <person name="Minogue T."/>
            <person name="Wolcott M."/>
            <person name="Wasieloski L."/>
            <person name="Aguilar W."/>
            <person name="Moore D."/>
            <person name="Tallon L."/>
            <person name="Sadzewicz L."/>
            <person name="Ott S."/>
            <person name="Zhao X."/>
            <person name="Nagaraj S."/>
            <person name="Vavikolanu K."/>
            <person name="Aluvathingal J."/>
            <person name="Nadendla S."/>
            <person name="Sichtig H."/>
        </authorList>
    </citation>
    <scope>NUCLEOTIDE SEQUENCE [LARGE SCALE GENOMIC DNA]</scope>
    <source>
        <strain evidence="3">FDAARGOS_390</strain>
    </source>
</reference>
<feature type="region of interest" description="Disordered" evidence="1">
    <location>
        <begin position="84"/>
        <end position="117"/>
    </location>
</feature>
<dbReference type="SUPFAM" id="SSF52833">
    <property type="entry name" value="Thioredoxin-like"/>
    <property type="match status" value="1"/>
</dbReference>
<dbReference type="AlphaFoldDB" id="A0A2A7SAE7"/>
<sequence length="364" mass="39984">MDGRKILMRLAKQNRQLAWGMRSLPPTRTRAAITMVSAFAAVWILCAAAPAHAQTVSREPGGSARESDTDLSFFQRKNDGWFFYNDPKPPKKSPSVPPAQPVAAAPASPTPPPPAPLSVAWLREKMPILRDNAINNPTPENVKAYLATQRVMLDMAQGFANTANKVSATDPYLSENFRLPQATFASRETRFLIAKAKNQIVANVAQHAGLWFFFDSKCAFCVSQYETLNKVKKNTKFVVRYISTDGAPLPGMNPGDYVTDRGQRVFKSLGLQLTPAVVLAWPPNKFLVVAHGAVDEGGLYDKIVLAVTDQNLVPKSLTDAVNLEQRGILTPQDLATLRSTQADTDDPRVLVEMIENAIDGRLQQ</sequence>
<organism evidence="2 3">
    <name type="scientific">Burkholderia gladioli</name>
    <name type="common">Pseudomonas marginata</name>
    <name type="synonym">Phytomonas marginata</name>
    <dbReference type="NCBI Taxonomy" id="28095"/>
    <lineage>
        <taxon>Bacteria</taxon>
        <taxon>Pseudomonadati</taxon>
        <taxon>Pseudomonadota</taxon>
        <taxon>Betaproteobacteria</taxon>
        <taxon>Burkholderiales</taxon>
        <taxon>Burkholderiaceae</taxon>
        <taxon>Burkholderia</taxon>
    </lineage>
</organism>
<evidence type="ECO:0000313" key="2">
    <source>
        <dbReference type="EMBL" id="PEH40423.1"/>
    </source>
</evidence>
<name>A0A2A7SAE7_BURGA</name>
<proteinExistence type="predicted"/>
<dbReference type="Pfam" id="PF13728">
    <property type="entry name" value="TraF"/>
    <property type="match status" value="1"/>
</dbReference>
<dbReference type="EMBL" id="PDDY01000003">
    <property type="protein sequence ID" value="PEH40423.1"/>
    <property type="molecule type" value="Genomic_DNA"/>
</dbReference>
<dbReference type="InterPro" id="IPR039555">
    <property type="entry name" value="TraF/TrbB"/>
</dbReference>
<accession>A0A2A7SAE7</accession>
<dbReference type="InterPro" id="IPR036249">
    <property type="entry name" value="Thioredoxin-like_sf"/>
</dbReference>
<comment type="caution">
    <text evidence="2">The sequence shown here is derived from an EMBL/GenBank/DDBJ whole genome shotgun (WGS) entry which is preliminary data.</text>
</comment>
<dbReference type="Proteomes" id="UP000220629">
    <property type="component" value="Unassembled WGS sequence"/>
</dbReference>
<evidence type="ECO:0000313" key="3">
    <source>
        <dbReference type="Proteomes" id="UP000220629"/>
    </source>
</evidence>